<organism evidence="2 3">
    <name type="scientific">Rhodanobacter denitrificans</name>
    <dbReference type="NCBI Taxonomy" id="666685"/>
    <lineage>
        <taxon>Bacteria</taxon>
        <taxon>Pseudomonadati</taxon>
        <taxon>Pseudomonadota</taxon>
        <taxon>Gammaproteobacteria</taxon>
        <taxon>Lysobacterales</taxon>
        <taxon>Rhodanobacteraceae</taxon>
        <taxon>Rhodanobacter</taxon>
    </lineage>
</organism>
<dbReference type="Proteomes" id="UP000252387">
    <property type="component" value="Unassembled WGS sequence"/>
</dbReference>
<feature type="domain" description="Aminoglycoside phosphotransferase" evidence="1">
    <location>
        <begin position="67"/>
        <end position="261"/>
    </location>
</feature>
<dbReference type="EMBL" id="QFWQ01000005">
    <property type="protein sequence ID" value="RCS30235.1"/>
    <property type="molecule type" value="Genomic_DNA"/>
</dbReference>
<sequence>MSGLDIPEVLNTQFACTQCHANAGWVRTARPTMRQNSSIHRLQCAQCGARIVAKASRGRTADSDDCAELREEYETLRVLQPAFAGCARYGTLEPLGFLAIANHGVMITGLFPGEELERHARKQTATGVYATFRSAGVWLRKLHGAGADGDVRQGLEVGKRIDYLKATYGSAFAADRKLRSACELFVRVGRDADTLAIGGVRIHGDFKPGNMLCSATRYVGLDIQRATTGAAVYDLAPFVNHLWLANLGGIGARARRRHELAETAFLAGFGDAIDMRTLRWAQLYFSLCYWGAYRQRGALDAVIAHWKMLPLVEKTAAQLRALT</sequence>
<dbReference type="Gene3D" id="3.90.1200.10">
    <property type="match status" value="1"/>
</dbReference>
<comment type="caution">
    <text evidence="2">The sequence shown here is derived from an EMBL/GenBank/DDBJ whole genome shotgun (WGS) entry which is preliminary data.</text>
</comment>
<keyword evidence="3" id="KW-1185">Reference proteome</keyword>
<name>A0A368KGW3_9GAMM</name>
<evidence type="ECO:0000259" key="1">
    <source>
        <dbReference type="Pfam" id="PF01636"/>
    </source>
</evidence>
<dbReference type="InterPro" id="IPR011009">
    <property type="entry name" value="Kinase-like_dom_sf"/>
</dbReference>
<accession>A0A368KGW3</accession>
<proteinExistence type="predicted"/>
<reference evidence="2 3" key="1">
    <citation type="submission" date="2018-05" db="EMBL/GenBank/DDBJ databases">
        <title>Draft genome sequence of Rhodanobacter denitrificans Yn1 isolated from gold copper mine.</title>
        <authorList>
            <person name="Yang N."/>
            <person name="Mazhar H.S."/>
            <person name="Rensing C."/>
        </authorList>
    </citation>
    <scope>NUCLEOTIDE SEQUENCE [LARGE SCALE GENOMIC DNA]</scope>
    <source>
        <strain evidence="2 3">Yn1</strain>
    </source>
</reference>
<dbReference type="AlphaFoldDB" id="A0A368KGW3"/>
<gene>
    <name evidence="2" type="ORF">DEO45_09290</name>
</gene>
<protein>
    <submittedName>
        <fullName evidence="2">Aminoglycoside phosphotransferase</fullName>
    </submittedName>
</protein>
<dbReference type="InterPro" id="IPR002575">
    <property type="entry name" value="Aminoglycoside_PTrfase"/>
</dbReference>
<dbReference type="OrthoDB" id="5959207at2"/>
<evidence type="ECO:0000313" key="3">
    <source>
        <dbReference type="Proteomes" id="UP000252387"/>
    </source>
</evidence>
<dbReference type="SUPFAM" id="SSF56112">
    <property type="entry name" value="Protein kinase-like (PK-like)"/>
    <property type="match status" value="1"/>
</dbReference>
<evidence type="ECO:0000313" key="2">
    <source>
        <dbReference type="EMBL" id="RCS30235.1"/>
    </source>
</evidence>
<dbReference type="GO" id="GO:0016740">
    <property type="term" value="F:transferase activity"/>
    <property type="evidence" value="ECO:0007669"/>
    <property type="project" value="UniProtKB-KW"/>
</dbReference>
<dbReference type="Pfam" id="PF01636">
    <property type="entry name" value="APH"/>
    <property type="match status" value="1"/>
</dbReference>
<keyword evidence="2" id="KW-0808">Transferase</keyword>